<dbReference type="SUPFAM" id="SSF54909">
    <property type="entry name" value="Dimeric alpha+beta barrel"/>
    <property type="match status" value="1"/>
</dbReference>
<dbReference type="InterPro" id="IPR013097">
    <property type="entry name" value="Dabb"/>
</dbReference>
<dbReference type="Proteomes" id="UP000602905">
    <property type="component" value="Unassembled WGS sequence"/>
</dbReference>
<reference evidence="2" key="1">
    <citation type="submission" date="2020-09" db="EMBL/GenBank/DDBJ databases">
        <title>Comparative genome analyses of four rice-infecting Rhizoctonia solani isolates reveal extensive enrichment of homogalacturonan modification genes.</title>
        <authorList>
            <person name="Lee D.-Y."/>
            <person name="Jeon J."/>
            <person name="Kim K.-T."/>
            <person name="Cheong K."/>
            <person name="Song H."/>
            <person name="Choi G."/>
            <person name="Ko J."/>
            <person name="Opiyo S.O."/>
            <person name="Zuo S."/>
            <person name="Madhav S."/>
            <person name="Lee Y.-H."/>
            <person name="Wang G.-L."/>
        </authorList>
    </citation>
    <scope>NUCLEOTIDE SEQUENCE</scope>
    <source>
        <strain evidence="2">AG1-IA WGL</strain>
    </source>
</reference>
<dbReference type="AlphaFoldDB" id="A0A8H7HR85"/>
<dbReference type="OrthoDB" id="42919at2759"/>
<gene>
    <name evidence="2" type="ORF">RHS03_04789</name>
</gene>
<sequence length="116" mass="13331">MIIHFGNPTVLFKLKNIPEATQEQLDAFKEKAKHEISEALAKVPGPFVPMQFGGPLITDRTKGYDFSLFARFKDRAALDTYAANDEHRWVIDNIIRPHTDIEETIDYDLEIPDDAW</sequence>
<evidence type="ECO:0000259" key="1">
    <source>
        <dbReference type="PROSITE" id="PS51502"/>
    </source>
</evidence>
<protein>
    <submittedName>
        <fullName evidence="2">Stress responsive A/B Barrel Domain</fullName>
    </submittedName>
</protein>
<comment type="caution">
    <text evidence="2">The sequence shown here is derived from an EMBL/GenBank/DDBJ whole genome shotgun (WGS) entry which is preliminary data.</text>
</comment>
<evidence type="ECO:0000313" key="2">
    <source>
        <dbReference type="EMBL" id="KAF8706813.1"/>
    </source>
</evidence>
<dbReference type="EMBL" id="JACYCD010000051">
    <property type="protein sequence ID" value="KAF8706813.1"/>
    <property type="molecule type" value="Genomic_DNA"/>
</dbReference>
<dbReference type="SMART" id="SM00886">
    <property type="entry name" value="Dabb"/>
    <property type="match status" value="1"/>
</dbReference>
<evidence type="ECO:0000313" key="3">
    <source>
        <dbReference type="Proteomes" id="UP000602905"/>
    </source>
</evidence>
<dbReference type="Gene3D" id="3.30.70.100">
    <property type="match status" value="1"/>
</dbReference>
<name>A0A8H7HR85_9AGAM</name>
<dbReference type="PROSITE" id="PS51502">
    <property type="entry name" value="S_R_A_B_BARREL"/>
    <property type="match status" value="1"/>
</dbReference>
<feature type="non-terminal residue" evidence="2">
    <location>
        <position position="116"/>
    </location>
</feature>
<proteinExistence type="predicted"/>
<feature type="domain" description="Stress-response A/B barrel" evidence="1">
    <location>
        <begin position="6"/>
        <end position="107"/>
    </location>
</feature>
<dbReference type="InterPro" id="IPR011008">
    <property type="entry name" value="Dimeric_a/b-barrel"/>
</dbReference>
<organism evidence="2 3">
    <name type="scientific">Rhizoctonia solani</name>
    <dbReference type="NCBI Taxonomy" id="456999"/>
    <lineage>
        <taxon>Eukaryota</taxon>
        <taxon>Fungi</taxon>
        <taxon>Dikarya</taxon>
        <taxon>Basidiomycota</taxon>
        <taxon>Agaricomycotina</taxon>
        <taxon>Agaricomycetes</taxon>
        <taxon>Cantharellales</taxon>
        <taxon>Ceratobasidiaceae</taxon>
        <taxon>Rhizoctonia</taxon>
    </lineage>
</organism>
<dbReference type="Pfam" id="PF07876">
    <property type="entry name" value="Dabb"/>
    <property type="match status" value="1"/>
</dbReference>
<accession>A0A8H7HR85</accession>